<keyword evidence="7 9" id="KW-0443">Lipid metabolism</keyword>
<dbReference type="OMA" id="YQEGYWA"/>
<feature type="chain" id="PRO_5011329827" description="Phospholipase B-like" evidence="9">
    <location>
        <begin position="19"/>
        <end position="533"/>
    </location>
</feature>
<comment type="similarity">
    <text evidence="2 9">Belongs to the phospholipase B-like family.</text>
</comment>
<dbReference type="RefSeq" id="XP_004258191.1">
    <property type="nucleotide sequence ID" value="XM_004258143.1"/>
</dbReference>
<dbReference type="Gene3D" id="3.60.60.30">
    <property type="match status" value="1"/>
</dbReference>
<reference evidence="10 11" key="1">
    <citation type="submission" date="2012-10" db="EMBL/GenBank/DDBJ databases">
        <authorList>
            <person name="Zafar N."/>
            <person name="Inman J."/>
            <person name="Hall N."/>
            <person name="Lorenzi H."/>
            <person name="Caler E."/>
        </authorList>
    </citation>
    <scope>NUCLEOTIDE SEQUENCE [LARGE SCALE GENOMIC DNA]</scope>
    <source>
        <strain evidence="10 11">IP1</strain>
    </source>
</reference>
<evidence type="ECO:0000256" key="7">
    <source>
        <dbReference type="ARBA" id="ARBA00023098"/>
    </source>
</evidence>
<dbReference type="EMBL" id="KB206474">
    <property type="protein sequence ID" value="ELP91420.1"/>
    <property type="molecule type" value="Genomic_DNA"/>
</dbReference>
<gene>
    <name evidence="10" type="ORF">EIN_155270</name>
</gene>
<protein>
    <recommendedName>
        <fullName evidence="9">Phospholipase B-like</fullName>
        <ecNumber evidence="9">3.1.1.-</ecNumber>
    </recommendedName>
</protein>
<dbReference type="InterPro" id="IPR007000">
    <property type="entry name" value="PLipase_B-like"/>
</dbReference>
<evidence type="ECO:0000256" key="8">
    <source>
        <dbReference type="ARBA" id="ARBA00023180"/>
    </source>
</evidence>
<sequence>MRMISLFIQFYLITLSVAKTASVVKGEKGFEVLKSRLRGSVAWGSYENTVNKTGWGVLDIHTNPKYTATDQAYAAGYIESYMTHHLIYLYWKNFLANEYNGKVPHRVREFFSMQFRFWKKNIFRKPDDFDDENYDEKYWSQQRLIYEQLKGLYVGYKHFSSACEKLKLEDIYLLNSVGDLPTVSSKYSHGYGDNSMLDLQEKHPDEIYHECTAYIKFNNKTNDVIYSHNTWRPYYAMLRIYKNYYFPYTQNAFPMSFASSPGLIHSKDDFYQLQSKNDHRRFGVMETTNSFYIKKLYKKIDPFTLLSWQRVLVAMYFQKTCKKVVETIGKYNSGTYNNQWMVLDLKNVTEHAKDNANLLFIGEQMPGRYEVLDVTPTLVKTTFWASYNTPYIKSIYINSGYLKKVKLGKKEYSYTKCTRARLFKRDGARMHTIDDVKKLMTMNHYKTDKLAKKPRNQIASRYDLEKYDMRAPFGAVDCKIGAASLGKTTLAYCGPTKEGGLPPFDWKRFPKVQHDGTPAVFNFDWVEMTPMSD</sequence>
<dbReference type="GeneID" id="14890218"/>
<keyword evidence="5 9" id="KW-0378">Hydrolase</keyword>
<feature type="signal peptide" evidence="9">
    <location>
        <begin position="1"/>
        <end position="18"/>
    </location>
</feature>
<dbReference type="PANTHER" id="PTHR12370">
    <property type="entry name" value="PHOSPHOLIPASE B-RELATED"/>
    <property type="match status" value="1"/>
</dbReference>
<comment type="subcellular location">
    <subcellularLocation>
        <location evidence="1">Secreted</location>
    </subcellularLocation>
</comment>
<keyword evidence="3" id="KW-0964">Secreted</keyword>
<name>A0A0A1U920_ENTIV</name>
<dbReference type="AlphaFoldDB" id="A0A0A1U920"/>
<evidence type="ECO:0000256" key="6">
    <source>
        <dbReference type="ARBA" id="ARBA00022963"/>
    </source>
</evidence>
<evidence type="ECO:0000256" key="1">
    <source>
        <dbReference type="ARBA" id="ARBA00004613"/>
    </source>
</evidence>
<dbReference type="GO" id="GO:0004620">
    <property type="term" value="F:phospholipase activity"/>
    <property type="evidence" value="ECO:0007669"/>
    <property type="project" value="InterPro"/>
</dbReference>
<comment type="function">
    <text evidence="9">Putative phospholipase.</text>
</comment>
<keyword evidence="6 9" id="KW-0442">Lipid degradation</keyword>
<dbReference type="VEuPathDB" id="AmoebaDB:EIN_155270"/>
<keyword evidence="11" id="KW-1185">Reference proteome</keyword>
<dbReference type="PANTHER" id="PTHR12370:SF25">
    <property type="entry name" value="PHOSPHOLIPASE B-LIKE PROTEIN G"/>
    <property type="match status" value="1"/>
</dbReference>
<dbReference type="GO" id="GO:0009395">
    <property type="term" value="P:phospholipid catabolic process"/>
    <property type="evidence" value="ECO:0007669"/>
    <property type="project" value="TreeGrafter"/>
</dbReference>
<dbReference type="Proteomes" id="UP000014680">
    <property type="component" value="Unassembled WGS sequence"/>
</dbReference>
<proteinExistence type="inferred from homology"/>
<evidence type="ECO:0000256" key="9">
    <source>
        <dbReference type="RuleBase" id="RU364138"/>
    </source>
</evidence>
<evidence type="ECO:0000256" key="2">
    <source>
        <dbReference type="ARBA" id="ARBA00007835"/>
    </source>
</evidence>
<organism evidence="10 11">
    <name type="scientific">Entamoeba invadens IP1</name>
    <dbReference type="NCBI Taxonomy" id="370355"/>
    <lineage>
        <taxon>Eukaryota</taxon>
        <taxon>Amoebozoa</taxon>
        <taxon>Evosea</taxon>
        <taxon>Archamoebae</taxon>
        <taxon>Mastigamoebida</taxon>
        <taxon>Entamoebidae</taxon>
        <taxon>Entamoeba</taxon>
    </lineage>
</organism>
<dbReference type="OrthoDB" id="443524at2759"/>
<dbReference type="Pfam" id="PF04916">
    <property type="entry name" value="Phospholip_B"/>
    <property type="match status" value="1"/>
</dbReference>
<evidence type="ECO:0000313" key="11">
    <source>
        <dbReference type="Proteomes" id="UP000014680"/>
    </source>
</evidence>
<keyword evidence="8" id="KW-0325">Glycoprotein</keyword>
<evidence type="ECO:0000313" key="10">
    <source>
        <dbReference type="EMBL" id="ELP91420.1"/>
    </source>
</evidence>
<evidence type="ECO:0000256" key="4">
    <source>
        <dbReference type="ARBA" id="ARBA00022729"/>
    </source>
</evidence>
<dbReference type="GO" id="GO:0005576">
    <property type="term" value="C:extracellular region"/>
    <property type="evidence" value="ECO:0007669"/>
    <property type="project" value="UniProtKB-SubCell"/>
</dbReference>
<dbReference type="KEGG" id="eiv:EIN_155270"/>
<keyword evidence="4 9" id="KW-0732">Signal</keyword>
<evidence type="ECO:0000256" key="3">
    <source>
        <dbReference type="ARBA" id="ARBA00022525"/>
    </source>
</evidence>
<dbReference type="EC" id="3.1.1.-" evidence="9"/>
<evidence type="ECO:0000256" key="5">
    <source>
        <dbReference type="ARBA" id="ARBA00022801"/>
    </source>
</evidence>
<accession>A0A0A1U920</accession>